<accession>A0A0D1WGV0</accession>
<dbReference type="EMBL" id="FNED01000023">
    <property type="protein sequence ID" value="SDJ63469.1"/>
    <property type="molecule type" value="Genomic_DNA"/>
</dbReference>
<dbReference type="OrthoDB" id="368131at2"/>
<dbReference type="GO" id="GO:0000155">
    <property type="term" value="F:phosphorelay sensor kinase activity"/>
    <property type="evidence" value="ECO:0007669"/>
    <property type="project" value="InterPro"/>
</dbReference>
<dbReference type="InterPro" id="IPR003594">
    <property type="entry name" value="HATPase_dom"/>
</dbReference>
<evidence type="ECO:0000256" key="6">
    <source>
        <dbReference type="ARBA" id="ARBA00022679"/>
    </source>
</evidence>
<dbReference type="PANTHER" id="PTHR45528">
    <property type="entry name" value="SENSOR HISTIDINE KINASE CPXA"/>
    <property type="match status" value="1"/>
</dbReference>
<evidence type="ECO:0000256" key="9">
    <source>
        <dbReference type="ARBA" id="ARBA00022777"/>
    </source>
</evidence>
<dbReference type="EMBL" id="LGUG01000004">
    <property type="protein sequence ID" value="KON97035.1"/>
    <property type="molecule type" value="Genomic_DNA"/>
</dbReference>
<evidence type="ECO:0000259" key="15">
    <source>
        <dbReference type="PROSITE" id="PS50109"/>
    </source>
</evidence>
<comment type="subcellular location">
    <subcellularLocation>
        <location evidence="2">Cell membrane</location>
        <topology evidence="2">Multi-pass membrane protein</topology>
    </subcellularLocation>
</comment>
<evidence type="ECO:0000256" key="12">
    <source>
        <dbReference type="ARBA" id="ARBA00023012"/>
    </source>
</evidence>
<dbReference type="PROSITE" id="PS50109">
    <property type="entry name" value="HIS_KIN"/>
    <property type="match status" value="1"/>
</dbReference>
<keyword evidence="18" id="KW-1185">Reference proteome</keyword>
<evidence type="ECO:0000256" key="3">
    <source>
        <dbReference type="ARBA" id="ARBA00012438"/>
    </source>
</evidence>
<dbReference type="STRING" id="47500.AF333_17690"/>
<evidence type="ECO:0000256" key="1">
    <source>
        <dbReference type="ARBA" id="ARBA00000085"/>
    </source>
</evidence>
<dbReference type="GO" id="GO:0005524">
    <property type="term" value="F:ATP binding"/>
    <property type="evidence" value="ECO:0007669"/>
    <property type="project" value="UniProtKB-KW"/>
</dbReference>
<dbReference type="SMART" id="SM00388">
    <property type="entry name" value="HisKA"/>
    <property type="match status" value="1"/>
</dbReference>
<keyword evidence="5" id="KW-0597">Phosphoprotein</keyword>
<dbReference type="Gene3D" id="1.10.287.130">
    <property type="match status" value="1"/>
</dbReference>
<proteinExistence type="predicted"/>
<dbReference type="Gene3D" id="3.30.565.10">
    <property type="entry name" value="Histidine kinase-like ATPase, C-terminal domain"/>
    <property type="match status" value="1"/>
</dbReference>
<dbReference type="CDD" id="cd00082">
    <property type="entry name" value="HisKA"/>
    <property type="match status" value="1"/>
</dbReference>
<keyword evidence="8" id="KW-0547">Nucleotide-binding</keyword>
<keyword evidence="7 14" id="KW-0812">Transmembrane</keyword>
<feature type="transmembrane region" description="Helical" evidence="14">
    <location>
        <begin position="12"/>
        <end position="33"/>
    </location>
</feature>
<evidence type="ECO:0000256" key="13">
    <source>
        <dbReference type="ARBA" id="ARBA00023136"/>
    </source>
</evidence>
<evidence type="ECO:0000256" key="14">
    <source>
        <dbReference type="SAM" id="Phobius"/>
    </source>
</evidence>
<dbReference type="SUPFAM" id="SSF47384">
    <property type="entry name" value="Homodimeric domain of signal transducing histidine kinase"/>
    <property type="match status" value="1"/>
</dbReference>
<dbReference type="Proteomes" id="UP000182836">
    <property type="component" value="Unassembled WGS sequence"/>
</dbReference>
<dbReference type="InterPro" id="IPR036097">
    <property type="entry name" value="HisK_dim/P_sf"/>
</dbReference>
<evidence type="ECO:0000313" key="19">
    <source>
        <dbReference type="Proteomes" id="UP000182836"/>
    </source>
</evidence>
<evidence type="ECO:0000256" key="2">
    <source>
        <dbReference type="ARBA" id="ARBA00004651"/>
    </source>
</evidence>
<dbReference type="PRINTS" id="PR00344">
    <property type="entry name" value="BCTRLSENSOR"/>
</dbReference>
<dbReference type="InterPro" id="IPR004358">
    <property type="entry name" value="Sig_transdc_His_kin-like_C"/>
</dbReference>
<dbReference type="RefSeq" id="WP_043064672.1">
    <property type="nucleotide sequence ID" value="NZ_BJOA01000132.1"/>
</dbReference>
<keyword evidence="13 14" id="KW-0472">Membrane</keyword>
<dbReference type="Pfam" id="PF02518">
    <property type="entry name" value="HATPase_c"/>
    <property type="match status" value="1"/>
</dbReference>
<keyword evidence="11 14" id="KW-1133">Transmembrane helix</keyword>
<dbReference type="InterPro" id="IPR003661">
    <property type="entry name" value="HisK_dim/P_dom"/>
</dbReference>
<evidence type="ECO:0000313" key="17">
    <source>
        <dbReference type="EMBL" id="SDJ63469.1"/>
    </source>
</evidence>
<keyword evidence="12" id="KW-0902">Two-component regulatory system</keyword>
<dbReference type="Proteomes" id="UP000037269">
    <property type="component" value="Unassembled WGS sequence"/>
</dbReference>
<evidence type="ECO:0000256" key="7">
    <source>
        <dbReference type="ARBA" id="ARBA00022692"/>
    </source>
</evidence>
<evidence type="ECO:0000313" key="18">
    <source>
        <dbReference type="Proteomes" id="UP000037269"/>
    </source>
</evidence>
<dbReference type="InterPro" id="IPR050398">
    <property type="entry name" value="HssS/ArlS-like"/>
</dbReference>
<evidence type="ECO:0000256" key="11">
    <source>
        <dbReference type="ARBA" id="ARBA00022989"/>
    </source>
</evidence>
<protein>
    <recommendedName>
        <fullName evidence="3">histidine kinase</fullName>
        <ecNumber evidence="3">2.7.13.3</ecNumber>
    </recommendedName>
</protein>
<gene>
    <name evidence="16" type="ORF">AF333_17690</name>
    <name evidence="17" type="ORF">SAMN04487909_12314</name>
</gene>
<feature type="domain" description="Histidine kinase" evidence="15">
    <location>
        <begin position="240"/>
        <end position="459"/>
    </location>
</feature>
<keyword evidence="4" id="KW-1003">Cell membrane</keyword>
<evidence type="ECO:0000256" key="5">
    <source>
        <dbReference type="ARBA" id="ARBA00022553"/>
    </source>
</evidence>
<dbReference type="PANTHER" id="PTHR45528:SF1">
    <property type="entry name" value="SENSOR HISTIDINE KINASE CPXA"/>
    <property type="match status" value="1"/>
</dbReference>
<dbReference type="InterPro" id="IPR036890">
    <property type="entry name" value="HATPase_C_sf"/>
</dbReference>
<sequence>MSSTLRILRGFAGATILISILLLFINFIVGFMITVPQSSLSSTGLVKTFANKLEGSNGVYSLDTQVEKQLKHNHLWAMLINNTGQVSWSYALPAEIPQTYSLTEVAKFSRSFLMDYPVLVWEHPDGLVVIGYPKGSYAKYYLIYPIDFVASIPLLLVGLLIGNILLALLFSMLLGGRLITPLKSLVNGIHALAHEQPVHIKPKGILSELAESLNHASDTLKAKNKMLKTRDEARFNWIAGISHDIRTPLSMVLGYASDLEENPNLPQEQQKQAAIIRQQGVKLRELVKDLNLVSMLEYEMQPLVNKPMRLAPIARQVASDFLNNGLDEKYNIQLDIEDETVTVNGDEKLLTRALTNLVQNSITHNPQGCEIRIQIPQSNIAQQLCSIIVFDNGQGISQDQLSDLMELPYSDKRKHRLSNGHGLGLPIVTRITKAHGGQLELFSDIQEGLTAIIYLPKNIESQVCSHK</sequence>
<reference evidence="16 18" key="1">
    <citation type="submission" date="2015-07" db="EMBL/GenBank/DDBJ databases">
        <title>Fjat-14205 dsm 2895.</title>
        <authorList>
            <person name="Liu B."/>
            <person name="Wang J."/>
            <person name="Zhu Y."/>
            <person name="Liu G."/>
            <person name="Chen Q."/>
            <person name="Chen Z."/>
            <person name="Lan J."/>
            <person name="Che J."/>
            <person name="Ge C."/>
            <person name="Shi H."/>
            <person name="Pan Z."/>
            <person name="Liu X."/>
        </authorList>
    </citation>
    <scope>NUCLEOTIDE SEQUENCE [LARGE SCALE GENOMIC DNA]</scope>
    <source>
        <strain evidence="16 18">DSM 2895</strain>
    </source>
</reference>
<dbReference type="CDD" id="cd00075">
    <property type="entry name" value="HATPase"/>
    <property type="match status" value="1"/>
</dbReference>
<comment type="catalytic activity">
    <reaction evidence="1">
        <text>ATP + protein L-histidine = ADP + protein N-phospho-L-histidine.</text>
        <dbReference type="EC" id="2.7.13.3"/>
    </reaction>
</comment>
<evidence type="ECO:0000256" key="4">
    <source>
        <dbReference type="ARBA" id="ARBA00022475"/>
    </source>
</evidence>
<name>A0A0D1WGV0_ANEMI</name>
<keyword evidence="9 16" id="KW-0418">Kinase</keyword>
<keyword evidence="6" id="KW-0808">Transferase</keyword>
<evidence type="ECO:0000313" key="16">
    <source>
        <dbReference type="EMBL" id="KON97035.1"/>
    </source>
</evidence>
<dbReference type="GO" id="GO:0005886">
    <property type="term" value="C:plasma membrane"/>
    <property type="evidence" value="ECO:0007669"/>
    <property type="project" value="UniProtKB-SubCell"/>
</dbReference>
<evidence type="ECO:0000256" key="8">
    <source>
        <dbReference type="ARBA" id="ARBA00022741"/>
    </source>
</evidence>
<dbReference type="GeneID" id="42306997"/>
<evidence type="ECO:0000256" key="10">
    <source>
        <dbReference type="ARBA" id="ARBA00022840"/>
    </source>
</evidence>
<dbReference type="PATRIC" id="fig|47500.8.peg.4835"/>
<keyword evidence="10" id="KW-0067">ATP-binding</keyword>
<feature type="transmembrane region" description="Helical" evidence="14">
    <location>
        <begin position="148"/>
        <end position="174"/>
    </location>
</feature>
<dbReference type="AlphaFoldDB" id="A0A0D1WGV0"/>
<dbReference type="SUPFAM" id="SSF55874">
    <property type="entry name" value="ATPase domain of HSP90 chaperone/DNA topoisomerase II/histidine kinase"/>
    <property type="match status" value="1"/>
</dbReference>
<dbReference type="Pfam" id="PF00512">
    <property type="entry name" value="HisKA"/>
    <property type="match status" value="1"/>
</dbReference>
<reference evidence="17 19" key="2">
    <citation type="submission" date="2016-10" db="EMBL/GenBank/DDBJ databases">
        <authorList>
            <person name="de Groot N.N."/>
        </authorList>
    </citation>
    <scope>NUCLEOTIDE SEQUENCE [LARGE SCALE GENOMIC DNA]</scope>
    <source>
        <strain evidence="17 19">DSM 2895</strain>
    </source>
</reference>
<dbReference type="InterPro" id="IPR005467">
    <property type="entry name" value="His_kinase_dom"/>
</dbReference>
<dbReference type="SMART" id="SM00387">
    <property type="entry name" value="HATPase_c"/>
    <property type="match status" value="1"/>
</dbReference>
<dbReference type="EC" id="2.7.13.3" evidence="3"/>
<organism evidence="16 18">
    <name type="scientific">Aneurinibacillus migulanus</name>
    <name type="common">Bacillus migulanus</name>
    <dbReference type="NCBI Taxonomy" id="47500"/>
    <lineage>
        <taxon>Bacteria</taxon>
        <taxon>Bacillati</taxon>
        <taxon>Bacillota</taxon>
        <taxon>Bacilli</taxon>
        <taxon>Bacillales</taxon>
        <taxon>Paenibacillaceae</taxon>
        <taxon>Aneurinibacillus group</taxon>
        <taxon>Aneurinibacillus</taxon>
    </lineage>
</organism>